<proteinExistence type="predicted"/>
<dbReference type="InParanoid" id="A0A0P0VS76"/>
<evidence type="ECO:0000256" key="1">
    <source>
        <dbReference type="SAM" id="SignalP"/>
    </source>
</evidence>
<keyword evidence="3" id="KW-1185">Reference proteome</keyword>
<feature type="signal peptide" evidence="1">
    <location>
        <begin position="1"/>
        <end position="21"/>
    </location>
</feature>
<dbReference type="EMBL" id="AP014959">
    <property type="protein sequence ID" value="BAS81871.1"/>
    <property type="molecule type" value="Genomic_DNA"/>
</dbReference>
<accession>A0A0P0VS76</accession>
<evidence type="ECO:0000313" key="3">
    <source>
        <dbReference type="Proteomes" id="UP000059680"/>
    </source>
</evidence>
<gene>
    <name evidence="2" type="ordered locus">Os03g0106350</name>
    <name evidence="2" type="ORF">OSNPB_030106350</name>
</gene>
<protein>
    <submittedName>
        <fullName evidence="2">Os03g0106350 protein</fullName>
    </submittedName>
</protein>
<dbReference type="Gramene" id="Os03t0106350-00">
    <property type="protein sequence ID" value="Os03t0106350-00"/>
    <property type="gene ID" value="Os03g0106350"/>
</dbReference>
<sequence length="84" mass="9361">MNLHTAIICIAAGLLLTDLIALTTPCANRQNTIKYRQKHHIVVLLAFVSARLQGSRISHSICCLENSEHLSDQDCVLCCFQRVL</sequence>
<reference evidence="3" key="1">
    <citation type="journal article" date="2005" name="Nature">
        <title>The map-based sequence of the rice genome.</title>
        <authorList>
            <consortium name="International rice genome sequencing project (IRGSP)"/>
            <person name="Matsumoto T."/>
            <person name="Wu J."/>
            <person name="Kanamori H."/>
            <person name="Katayose Y."/>
            <person name="Fujisawa M."/>
            <person name="Namiki N."/>
            <person name="Mizuno H."/>
            <person name="Yamamoto K."/>
            <person name="Antonio B.A."/>
            <person name="Baba T."/>
            <person name="Sakata K."/>
            <person name="Nagamura Y."/>
            <person name="Aoki H."/>
            <person name="Arikawa K."/>
            <person name="Arita K."/>
            <person name="Bito T."/>
            <person name="Chiden Y."/>
            <person name="Fujitsuka N."/>
            <person name="Fukunaka R."/>
            <person name="Hamada M."/>
            <person name="Harada C."/>
            <person name="Hayashi A."/>
            <person name="Hijishita S."/>
            <person name="Honda M."/>
            <person name="Hosokawa S."/>
            <person name="Ichikawa Y."/>
            <person name="Idonuma A."/>
            <person name="Iijima M."/>
            <person name="Ikeda M."/>
            <person name="Ikeno M."/>
            <person name="Ito K."/>
            <person name="Ito S."/>
            <person name="Ito T."/>
            <person name="Ito Y."/>
            <person name="Ito Y."/>
            <person name="Iwabuchi A."/>
            <person name="Kamiya K."/>
            <person name="Karasawa W."/>
            <person name="Kurita K."/>
            <person name="Katagiri S."/>
            <person name="Kikuta A."/>
            <person name="Kobayashi H."/>
            <person name="Kobayashi N."/>
            <person name="Machita K."/>
            <person name="Maehara T."/>
            <person name="Masukawa M."/>
            <person name="Mizubayashi T."/>
            <person name="Mukai Y."/>
            <person name="Nagasaki H."/>
            <person name="Nagata Y."/>
            <person name="Naito S."/>
            <person name="Nakashima M."/>
            <person name="Nakama Y."/>
            <person name="Nakamichi Y."/>
            <person name="Nakamura M."/>
            <person name="Meguro A."/>
            <person name="Negishi M."/>
            <person name="Ohta I."/>
            <person name="Ohta T."/>
            <person name="Okamoto M."/>
            <person name="Ono N."/>
            <person name="Saji S."/>
            <person name="Sakaguchi M."/>
            <person name="Sakai K."/>
            <person name="Shibata M."/>
            <person name="Shimokawa T."/>
            <person name="Song J."/>
            <person name="Takazaki Y."/>
            <person name="Terasawa K."/>
            <person name="Tsugane M."/>
            <person name="Tsuji K."/>
            <person name="Ueda S."/>
            <person name="Waki K."/>
            <person name="Yamagata H."/>
            <person name="Yamamoto M."/>
            <person name="Yamamoto S."/>
            <person name="Yamane H."/>
            <person name="Yoshiki S."/>
            <person name="Yoshihara R."/>
            <person name="Yukawa K."/>
            <person name="Zhong H."/>
            <person name="Yano M."/>
            <person name="Yuan Q."/>
            <person name="Ouyang S."/>
            <person name="Liu J."/>
            <person name="Jones K.M."/>
            <person name="Gansberger K."/>
            <person name="Moffat K."/>
            <person name="Hill J."/>
            <person name="Bera J."/>
            <person name="Fadrosh D."/>
            <person name="Jin S."/>
            <person name="Johri S."/>
            <person name="Kim M."/>
            <person name="Overton L."/>
            <person name="Reardon M."/>
            <person name="Tsitrin T."/>
            <person name="Vuong H."/>
            <person name="Weaver B."/>
            <person name="Ciecko A."/>
            <person name="Tallon L."/>
            <person name="Jackson J."/>
            <person name="Pai G."/>
            <person name="Aken S.V."/>
            <person name="Utterback T."/>
            <person name="Reidmuller S."/>
            <person name="Feldblyum T."/>
            <person name="Hsiao J."/>
            <person name="Zismann V."/>
            <person name="Iobst S."/>
            <person name="de Vazeille A.R."/>
            <person name="Buell C.R."/>
            <person name="Ying K."/>
            <person name="Li Y."/>
            <person name="Lu T."/>
            <person name="Huang Y."/>
            <person name="Zhao Q."/>
            <person name="Feng Q."/>
            <person name="Zhang L."/>
            <person name="Zhu J."/>
            <person name="Weng Q."/>
            <person name="Mu J."/>
            <person name="Lu Y."/>
            <person name="Fan D."/>
            <person name="Liu Y."/>
            <person name="Guan J."/>
            <person name="Zhang Y."/>
            <person name="Yu S."/>
            <person name="Liu X."/>
            <person name="Zhang Y."/>
            <person name="Hong G."/>
            <person name="Han B."/>
            <person name="Choisne N."/>
            <person name="Demange N."/>
            <person name="Orjeda G."/>
            <person name="Samain S."/>
            <person name="Cattolico L."/>
            <person name="Pelletier E."/>
            <person name="Couloux A."/>
            <person name="Segurens B."/>
            <person name="Wincker P."/>
            <person name="D'Hont A."/>
            <person name="Scarpelli C."/>
            <person name="Weissenbach J."/>
            <person name="Salanoubat M."/>
            <person name="Quetier F."/>
            <person name="Yu Y."/>
            <person name="Kim H.R."/>
            <person name="Rambo T."/>
            <person name="Currie J."/>
            <person name="Collura K."/>
            <person name="Luo M."/>
            <person name="Yang T."/>
            <person name="Ammiraju J.S.S."/>
            <person name="Engler F."/>
            <person name="Soderlund C."/>
            <person name="Wing R.A."/>
            <person name="Palmer L.E."/>
            <person name="de la Bastide M."/>
            <person name="Spiegel L."/>
            <person name="Nascimento L."/>
            <person name="Zutavern T."/>
            <person name="O'Shaughnessy A."/>
            <person name="Dike S."/>
            <person name="Dedhia N."/>
            <person name="Preston R."/>
            <person name="Balija V."/>
            <person name="McCombie W.R."/>
            <person name="Chow T."/>
            <person name="Chen H."/>
            <person name="Chung M."/>
            <person name="Chen C."/>
            <person name="Shaw J."/>
            <person name="Wu H."/>
            <person name="Hsiao K."/>
            <person name="Chao Y."/>
            <person name="Chu M."/>
            <person name="Cheng C."/>
            <person name="Hour A."/>
            <person name="Lee P."/>
            <person name="Lin S."/>
            <person name="Lin Y."/>
            <person name="Liou J."/>
            <person name="Liu S."/>
            <person name="Hsing Y."/>
            <person name="Raghuvanshi S."/>
            <person name="Mohanty A."/>
            <person name="Bharti A.K."/>
            <person name="Gaur A."/>
            <person name="Gupta V."/>
            <person name="Kumar D."/>
            <person name="Ravi V."/>
            <person name="Vij S."/>
            <person name="Kapur A."/>
            <person name="Khurana P."/>
            <person name="Khurana P."/>
            <person name="Khurana J.P."/>
            <person name="Tyagi A.K."/>
            <person name="Gaikwad K."/>
            <person name="Singh A."/>
            <person name="Dalal V."/>
            <person name="Srivastava S."/>
            <person name="Dixit A."/>
            <person name="Pal A.K."/>
            <person name="Ghazi I.A."/>
            <person name="Yadav M."/>
            <person name="Pandit A."/>
            <person name="Bhargava A."/>
            <person name="Sureshbabu K."/>
            <person name="Batra K."/>
            <person name="Sharma T.R."/>
            <person name="Mohapatra T."/>
            <person name="Singh N.K."/>
            <person name="Messing J."/>
            <person name="Nelson A.B."/>
            <person name="Fuks G."/>
            <person name="Kavchok S."/>
            <person name="Keizer G."/>
            <person name="Linton E."/>
            <person name="Llaca V."/>
            <person name="Song R."/>
            <person name="Tanyolac B."/>
            <person name="Young S."/>
            <person name="Ho-Il K."/>
            <person name="Hahn J.H."/>
            <person name="Sangsakoo G."/>
            <person name="Vanavichit A."/>
            <person name="de Mattos Luiz.A.T."/>
            <person name="Zimmer P.D."/>
            <person name="Malone G."/>
            <person name="Dellagostin O."/>
            <person name="de Oliveira A.C."/>
            <person name="Bevan M."/>
            <person name="Bancroft I."/>
            <person name="Minx P."/>
            <person name="Cordum H."/>
            <person name="Wilson R."/>
            <person name="Cheng Z."/>
            <person name="Jin W."/>
            <person name="Jiang J."/>
            <person name="Leong S.A."/>
            <person name="Iwama H."/>
            <person name="Gojobori T."/>
            <person name="Itoh T."/>
            <person name="Niimura Y."/>
            <person name="Fujii Y."/>
            <person name="Habara T."/>
            <person name="Sakai H."/>
            <person name="Sato Y."/>
            <person name="Wilson G."/>
            <person name="Kumar K."/>
            <person name="McCouch S."/>
            <person name="Juretic N."/>
            <person name="Hoen D."/>
            <person name="Wright S."/>
            <person name="Bruskiewich R."/>
            <person name="Bureau T."/>
            <person name="Miyao A."/>
            <person name="Hirochika H."/>
            <person name="Nishikawa T."/>
            <person name="Kadowaki K."/>
            <person name="Sugiura M."/>
            <person name="Burr B."/>
            <person name="Sasaki T."/>
        </authorList>
    </citation>
    <scope>NUCLEOTIDE SEQUENCE [LARGE SCALE GENOMIC DNA]</scope>
    <source>
        <strain evidence="3">cv. Nipponbare</strain>
    </source>
</reference>
<keyword evidence="1" id="KW-0732">Signal</keyword>
<dbReference type="Proteomes" id="UP000059680">
    <property type="component" value="Chromosome 3"/>
</dbReference>
<evidence type="ECO:0000313" key="2">
    <source>
        <dbReference type="EMBL" id="BAS81871.1"/>
    </source>
</evidence>
<dbReference type="AlphaFoldDB" id="A0A0P0VS76"/>
<reference evidence="2 3" key="2">
    <citation type="journal article" date="2013" name="Plant Cell Physiol.">
        <title>Rice Annotation Project Database (RAP-DB): an integrative and interactive database for rice genomics.</title>
        <authorList>
            <person name="Sakai H."/>
            <person name="Lee S.S."/>
            <person name="Tanaka T."/>
            <person name="Numa H."/>
            <person name="Kim J."/>
            <person name="Kawahara Y."/>
            <person name="Wakimoto H."/>
            <person name="Yang C.C."/>
            <person name="Iwamoto M."/>
            <person name="Abe T."/>
            <person name="Yamada Y."/>
            <person name="Muto A."/>
            <person name="Inokuchi H."/>
            <person name="Ikemura T."/>
            <person name="Matsumoto T."/>
            <person name="Sasaki T."/>
            <person name="Itoh T."/>
        </authorList>
    </citation>
    <scope>NUCLEOTIDE SEQUENCE [LARGE SCALE GENOMIC DNA]</scope>
    <source>
        <strain evidence="3">cv. Nipponbare</strain>
    </source>
</reference>
<dbReference type="PaxDb" id="39947-A0A0P0VS76"/>
<organism evidence="2 3">
    <name type="scientific">Oryza sativa subsp. japonica</name>
    <name type="common">Rice</name>
    <dbReference type="NCBI Taxonomy" id="39947"/>
    <lineage>
        <taxon>Eukaryota</taxon>
        <taxon>Viridiplantae</taxon>
        <taxon>Streptophyta</taxon>
        <taxon>Embryophyta</taxon>
        <taxon>Tracheophyta</taxon>
        <taxon>Spermatophyta</taxon>
        <taxon>Magnoliopsida</taxon>
        <taxon>Liliopsida</taxon>
        <taxon>Poales</taxon>
        <taxon>Poaceae</taxon>
        <taxon>BOP clade</taxon>
        <taxon>Oryzoideae</taxon>
        <taxon>Oryzeae</taxon>
        <taxon>Oryzinae</taxon>
        <taxon>Oryza</taxon>
        <taxon>Oryza sativa</taxon>
    </lineage>
</organism>
<reference evidence="2 3" key="3">
    <citation type="journal article" date="2013" name="Rice">
        <title>Improvement of the Oryza sativa Nipponbare reference genome using next generation sequence and optical map data.</title>
        <authorList>
            <person name="Kawahara Y."/>
            <person name="de la Bastide M."/>
            <person name="Hamilton J.P."/>
            <person name="Kanamori H."/>
            <person name="McCombie W.R."/>
            <person name="Ouyang S."/>
            <person name="Schwartz D.C."/>
            <person name="Tanaka T."/>
            <person name="Wu J."/>
            <person name="Zhou S."/>
            <person name="Childs K.L."/>
            <person name="Davidson R.M."/>
            <person name="Lin H."/>
            <person name="Quesada-Ocampo L."/>
            <person name="Vaillancourt B."/>
            <person name="Sakai H."/>
            <person name="Lee S.S."/>
            <person name="Kim J."/>
            <person name="Numa H."/>
            <person name="Itoh T."/>
            <person name="Buell C.R."/>
            <person name="Matsumoto T."/>
        </authorList>
    </citation>
    <scope>NUCLEOTIDE SEQUENCE [LARGE SCALE GENOMIC DNA]</scope>
    <source>
        <strain evidence="3">cv. Nipponbare</strain>
    </source>
</reference>
<name>A0A0P0VS76_ORYSJ</name>
<feature type="chain" id="PRO_5006056418" evidence="1">
    <location>
        <begin position="22"/>
        <end position="84"/>
    </location>
</feature>